<dbReference type="PROSITE" id="PS50162">
    <property type="entry name" value="RECA_2"/>
    <property type="match status" value="1"/>
</dbReference>
<proteinExistence type="predicted"/>
<keyword evidence="3" id="KW-1185">Reference proteome</keyword>
<dbReference type="GO" id="GO:0000722">
    <property type="term" value="P:telomere maintenance via recombination"/>
    <property type="evidence" value="ECO:0007669"/>
    <property type="project" value="TreeGrafter"/>
</dbReference>
<dbReference type="Gene3D" id="3.40.50.300">
    <property type="entry name" value="P-loop containing nucleotide triphosphate hydrolases"/>
    <property type="match status" value="1"/>
</dbReference>
<dbReference type="GO" id="GO:0005524">
    <property type="term" value="F:ATP binding"/>
    <property type="evidence" value="ECO:0007669"/>
    <property type="project" value="InterPro"/>
</dbReference>
<dbReference type="Pfam" id="PF08423">
    <property type="entry name" value="Rad51"/>
    <property type="match status" value="1"/>
</dbReference>
<dbReference type="PANTHER" id="PTHR46487:SF1">
    <property type="entry name" value="DNA REPAIR PROTEIN XRCC3"/>
    <property type="match status" value="1"/>
</dbReference>
<dbReference type="GO" id="GO:0140664">
    <property type="term" value="F:ATP-dependent DNA damage sensor activity"/>
    <property type="evidence" value="ECO:0007669"/>
    <property type="project" value="InterPro"/>
</dbReference>
<dbReference type="SUPFAM" id="SSF52540">
    <property type="entry name" value="P-loop containing nucleoside triphosphate hydrolases"/>
    <property type="match status" value="1"/>
</dbReference>
<feature type="domain" description="RecA family profile 1" evidence="1">
    <location>
        <begin position="127"/>
        <end position="185"/>
    </location>
</feature>
<sequence>MYLSIYLSQSVHLYRGVTISALEANMSSTERLHSALSTAAALTSLQDHQPIISFSTVLHHVILCLSLFSPLRAQYQFNRPKSTRYLTTDLSARDVQLLQKSVADCVPRLPAVTVLQLYKNDGPPSLVVRKLSMGCHLLDKALKGGIISRGITEIAGESASGKTQFCLQLSLTVQLPEENGGLAGG</sequence>
<dbReference type="GO" id="GO:0071140">
    <property type="term" value="P:resolution of mitotic recombination intermediates"/>
    <property type="evidence" value="ECO:0007669"/>
    <property type="project" value="TreeGrafter"/>
</dbReference>
<dbReference type="EMBL" id="CAHIKZ030000907">
    <property type="protein sequence ID" value="CAE1244586.1"/>
    <property type="molecule type" value="Genomic_DNA"/>
</dbReference>
<evidence type="ECO:0000259" key="1">
    <source>
        <dbReference type="PROSITE" id="PS50162"/>
    </source>
</evidence>
<evidence type="ECO:0000313" key="3">
    <source>
        <dbReference type="Proteomes" id="UP000597762"/>
    </source>
</evidence>
<evidence type="ECO:0000313" key="2">
    <source>
        <dbReference type="EMBL" id="CAE1244586.1"/>
    </source>
</evidence>
<dbReference type="InterPro" id="IPR027417">
    <property type="entry name" value="P-loop_NTPase"/>
</dbReference>
<dbReference type="GO" id="GO:0090656">
    <property type="term" value="P:t-circle formation"/>
    <property type="evidence" value="ECO:0007669"/>
    <property type="project" value="TreeGrafter"/>
</dbReference>
<dbReference type="OrthoDB" id="1861185at2759"/>
<dbReference type="GO" id="GO:0033065">
    <property type="term" value="C:Rad51C-XRCC3 complex"/>
    <property type="evidence" value="ECO:0007669"/>
    <property type="project" value="TreeGrafter"/>
</dbReference>
<dbReference type="GO" id="GO:0045003">
    <property type="term" value="P:double-strand break repair via synthesis-dependent strand annealing"/>
    <property type="evidence" value="ECO:0007669"/>
    <property type="project" value="TreeGrafter"/>
</dbReference>
<organism evidence="2 3">
    <name type="scientific">Acanthosepion pharaonis</name>
    <name type="common">Pharaoh cuttlefish</name>
    <name type="synonym">Sepia pharaonis</name>
    <dbReference type="NCBI Taxonomy" id="158019"/>
    <lineage>
        <taxon>Eukaryota</taxon>
        <taxon>Metazoa</taxon>
        <taxon>Spiralia</taxon>
        <taxon>Lophotrochozoa</taxon>
        <taxon>Mollusca</taxon>
        <taxon>Cephalopoda</taxon>
        <taxon>Coleoidea</taxon>
        <taxon>Decapodiformes</taxon>
        <taxon>Sepiida</taxon>
        <taxon>Sepiina</taxon>
        <taxon>Sepiidae</taxon>
        <taxon>Acanthosepion</taxon>
    </lineage>
</organism>
<accession>A0A812BUP5</accession>
<dbReference type="InterPro" id="IPR013632">
    <property type="entry name" value="Rad51_C"/>
</dbReference>
<name>A0A812BUP5_ACAPH</name>
<dbReference type="InterPro" id="IPR020588">
    <property type="entry name" value="RecA_ATP-bd"/>
</dbReference>
<protein>
    <submittedName>
        <fullName evidence="2">XRCC3</fullName>
    </submittedName>
</protein>
<reference evidence="2" key="1">
    <citation type="submission" date="2021-01" db="EMBL/GenBank/DDBJ databases">
        <authorList>
            <person name="Li R."/>
            <person name="Bekaert M."/>
        </authorList>
    </citation>
    <scope>NUCLEOTIDE SEQUENCE</scope>
    <source>
        <strain evidence="2">Farmed</strain>
    </source>
</reference>
<dbReference type="GO" id="GO:0005657">
    <property type="term" value="C:replication fork"/>
    <property type="evidence" value="ECO:0007669"/>
    <property type="project" value="TreeGrafter"/>
</dbReference>
<gene>
    <name evidence="2" type="ORF">SPHA_24340</name>
</gene>
<dbReference type="PANTHER" id="PTHR46487">
    <property type="entry name" value="DNA REPAIR PROTEIN XRCC3"/>
    <property type="match status" value="1"/>
</dbReference>
<dbReference type="GO" id="GO:0000400">
    <property type="term" value="F:four-way junction DNA binding"/>
    <property type="evidence" value="ECO:0007669"/>
    <property type="project" value="TreeGrafter"/>
</dbReference>
<comment type="caution">
    <text evidence="2">The sequence shown here is derived from an EMBL/GenBank/DDBJ whole genome shotgun (WGS) entry which is preliminary data.</text>
</comment>
<dbReference type="AlphaFoldDB" id="A0A812BUP5"/>
<dbReference type="Proteomes" id="UP000597762">
    <property type="component" value="Unassembled WGS sequence"/>
</dbReference>